<protein>
    <submittedName>
        <fullName evidence="6">ABC transporter ATP-binding protein</fullName>
    </submittedName>
</protein>
<dbReference type="InterPro" id="IPR027417">
    <property type="entry name" value="P-loop_NTPase"/>
</dbReference>
<evidence type="ECO:0000256" key="3">
    <source>
        <dbReference type="ARBA" id="ARBA00022741"/>
    </source>
</evidence>
<feature type="domain" description="ABC transporter" evidence="5">
    <location>
        <begin position="2"/>
        <end position="234"/>
    </location>
</feature>
<dbReference type="PANTHER" id="PTHR45772">
    <property type="entry name" value="CONSERVED COMPONENT OF ABC TRANSPORTER FOR NATURAL AMINO ACIDS-RELATED"/>
    <property type="match status" value="1"/>
</dbReference>
<keyword evidence="2" id="KW-1003">Cell membrane</keyword>
<evidence type="ECO:0000259" key="5">
    <source>
        <dbReference type="PROSITE" id="PS50893"/>
    </source>
</evidence>
<dbReference type="Proteomes" id="UP000271590">
    <property type="component" value="Unassembled WGS sequence"/>
</dbReference>
<dbReference type="EMBL" id="RQXU01000032">
    <property type="protein sequence ID" value="RRH81187.1"/>
    <property type="molecule type" value="Genomic_DNA"/>
</dbReference>
<dbReference type="SUPFAM" id="SSF52540">
    <property type="entry name" value="P-loop containing nucleoside triphosphate hydrolases"/>
    <property type="match status" value="1"/>
</dbReference>
<gene>
    <name evidence="6" type="ORF">EH244_29430</name>
</gene>
<proteinExistence type="predicted"/>
<evidence type="ECO:0000313" key="7">
    <source>
        <dbReference type="Proteomes" id="UP000271590"/>
    </source>
</evidence>
<reference evidence="6 7" key="1">
    <citation type="submission" date="2018-11" db="EMBL/GenBank/DDBJ databases">
        <title>The genome of Variovorax sp T529.</title>
        <authorList>
            <person name="Gao J."/>
        </authorList>
    </citation>
    <scope>NUCLEOTIDE SEQUENCE [LARGE SCALE GENOMIC DNA]</scope>
    <source>
        <strain evidence="6 7">T529</strain>
    </source>
</reference>
<dbReference type="GO" id="GO:0005524">
    <property type="term" value="F:ATP binding"/>
    <property type="evidence" value="ECO:0007669"/>
    <property type="project" value="UniProtKB-KW"/>
</dbReference>
<organism evidence="6 7">
    <name type="scientific">Variovorax beijingensis</name>
    <dbReference type="NCBI Taxonomy" id="2496117"/>
    <lineage>
        <taxon>Bacteria</taxon>
        <taxon>Pseudomonadati</taxon>
        <taxon>Pseudomonadota</taxon>
        <taxon>Betaproteobacteria</taxon>
        <taxon>Burkholderiales</taxon>
        <taxon>Comamonadaceae</taxon>
        <taxon>Variovorax</taxon>
    </lineage>
</organism>
<evidence type="ECO:0000256" key="2">
    <source>
        <dbReference type="ARBA" id="ARBA00022475"/>
    </source>
</evidence>
<name>A0A3P3E414_9BURK</name>
<evidence type="ECO:0000256" key="1">
    <source>
        <dbReference type="ARBA" id="ARBA00022448"/>
    </source>
</evidence>
<accession>A0A3P3E414</accession>
<dbReference type="InterPro" id="IPR051120">
    <property type="entry name" value="ABC_AA/LPS_Transport"/>
</dbReference>
<dbReference type="GO" id="GO:0005886">
    <property type="term" value="C:plasma membrane"/>
    <property type="evidence" value="ECO:0007669"/>
    <property type="project" value="TreeGrafter"/>
</dbReference>
<keyword evidence="4 6" id="KW-0067">ATP-binding</keyword>
<dbReference type="SMART" id="SM00382">
    <property type="entry name" value="AAA"/>
    <property type="match status" value="1"/>
</dbReference>
<dbReference type="Pfam" id="PF00005">
    <property type="entry name" value="ABC_tran"/>
    <property type="match status" value="1"/>
</dbReference>
<dbReference type="InterPro" id="IPR003593">
    <property type="entry name" value="AAA+_ATPase"/>
</dbReference>
<dbReference type="PROSITE" id="PS50893">
    <property type="entry name" value="ABC_TRANSPORTER_2"/>
    <property type="match status" value="1"/>
</dbReference>
<dbReference type="RefSeq" id="WP_124961826.1">
    <property type="nucleotide sequence ID" value="NZ_RQXU01000032.1"/>
</dbReference>
<dbReference type="AlphaFoldDB" id="A0A3P3E414"/>
<comment type="caution">
    <text evidence="6">The sequence shown here is derived from an EMBL/GenBank/DDBJ whole genome shotgun (WGS) entry which is preliminary data.</text>
</comment>
<keyword evidence="1" id="KW-0813">Transport</keyword>
<sequence>MIDIRGLTVAFGAVTVIDGLDAVLDAPVCGLIGPNGAGKTTLVNALSGFVPAKAGEVHIDGTPLLGLSTARRVRLGLRRSFQTEQVVEDLSAWDNVQAMLDHVPHALGDAQRQVHRALEHTGLLDCAAKSGGELDLFRRRMVEVAKALVGKPRLILFDEPGAGLDERESRVLRDAIAAIPEQFGAQVLLIDHDVDLIASLCTQTLVLDFGKRLALGPTRTVLDDPVVRKAYLGS</sequence>
<dbReference type="InterPro" id="IPR003439">
    <property type="entry name" value="ABC_transporter-like_ATP-bd"/>
</dbReference>
<keyword evidence="3" id="KW-0547">Nucleotide-binding</keyword>
<keyword evidence="2" id="KW-0472">Membrane</keyword>
<evidence type="ECO:0000256" key="4">
    <source>
        <dbReference type="ARBA" id="ARBA00022840"/>
    </source>
</evidence>
<evidence type="ECO:0000313" key="6">
    <source>
        <dbReference type="EMBL" id="RRH81187.1"/>
    </source>
</evidence>
<dbReference type="Gene3D" id="3.40.50.300">
    <property type="entry name" value="P-loop containing nucleotide triphosphate hydrolases"/>
    <property type="match status" value="1"/>
</dbReference>
<dbReference type="GO" id="GO:0016887">
    <property type="term" value="F:ATP hydrolysis activity"/>
    <property type="evidence" value="ECO:0007669"/>
    <property type="project" value="InterPro"/>
</dbReference>